<dbReference type="InterPro" id="IPR036291">
    <property type="entry name" value="NAD(P)-bd_dom_sf"/>
</dbReference>
<dbReference type="PANTHER" id="PTHR15020:SF50">
    <property type="entry name" value="UPF0659 PROTEIN YMR090W"/>
    <property type="match status" value="1"/>
</dbReference>
<dbReference type="InterPro" id="IPR016040">
    <property type="entry name" value="NAD(P)-bd_dom"/>
</dbReference>
<evidence type="ECO:0000313" key="3">
    <source>
        <dbReference type="Proteomes" id="UP000193986"/>
    </source>
</evidence>
<organism evidence="2 3">
    <name type="scientific">Naematelia encephala</name>
    <dbReference type="NCBI Taxonomy" id="71784"/>
    <lineage>
        <taxon>Eukaryota</taxon>
        <taxon>Fungi</taxon>
        <taxon>Dikarya</taxon>
        <taxon>Basidiomycota</taxon>
        <taxon>Agaricomycotina</taxon>
        <taxon>Tremellomycetes</taxon>
        <taxon>Tremellales</taxon>
        <taxon>Naemateliaceae</taxon>
        <taxon>Naematelia</taxon>
    </lineage>
</organism>
<dbReference type="STRING" id="71784.A0A1Y2AZU0"/>
<accession>A0A1Y2AZU0</accession>
<dbReference type="OrthoDB" id="10254604at2759"/>
<comment type="caution">
    <text evidence="2">The sequence shown here is derived from an EMBL/GenBank/DDBJ whole genome shotgun (WGS) entry which is preliminary data.</text>
</comment>
<dbReference type="FunCoup" id="A0A1Y2AZU0">
    <property type="interactions" value="11"/>
</dbReference>
<sequence>MSKTFLVFGGGGKVARHFARLAVMEGHEVVSVVRNDDHSADLKALGAQPAIASLEEITVPSLTSLLTQHSPDSVVFSAGAGGKGPQSRTRAVDYEGAVKVFDAMENANVKRLLYVGASDVRDTTKEAPEWYTEESKSKSDSAWKSMPDYMKAKYDAELELHSRKALEYTVLRPGWLTLEPAGGVELGKTQIGNTSRELVAQVLLACAQEPGTAGLTFDVLDGQGTIQDELNKVVQGKIDAWTG</sequence>
<dbReference type="SUPFAM" id="SSF51735">
    <property type="entry name" value="NAD(P)-binding Rossmann-fold domains"/>
    <property type="match status" value="1"/>
</dbReference>
<dbReference type="InParanoid" id="A0A1Y2AZU0"/>
<dbReference type="EMBL" id="MCFC01000036">
    <property type="protein sequence ID" value="ORY27757.1"/>
    <property type="molecule type" value="Genomic_DNA"/>
</dbReference>
<feature type="domain" description="NAD(P)-binding" evidence="1">
    <location>
        <begin position="9"/>
        <end position="210"/>
    </location>
</feature>
<dbReference type="Proteomes" id="UP000193986">
    <property type="component" value="Unassembled WGS sequence"/>
</dbReference>
<dbReference type="Gene3D" id="3.40.50.720">
    <property type="entry name" value="NAD(P)-binding Rossmann-like Domain"/>
    <property type="match status" value="1"/>
</dbReference>
<keyword evidence="3" id="KW-1185">Reference proteome</keyword>
<name>A0A1Y2AZU0_9TREE</name>
<dbReference type="Pfam" id="PF13460">
    <property type="entry name" value="NAD_binding_10"/>
    <property type="match status" value="1"/>
</dbReference>
<protein>
    <recommendedName>
        <fullName evidence="1">NAD(P)-binding domain-containing protein</fullName>
    </recommendedName>
</protein>
<evidence type="ECO:0000313" key="2">
    <source>
        <dbReference type="EMBL" id="ORY27757.1"/>
    </source>
</evidence>
<reference evidence="2 3" key="1">
    <citation type="submission" date="2016-07" db="EMBL/GenBank/DDBJ databases">
        <title>Pervasive Adenine N6-methylation of Active Genes in Fungi.</title>
        <authorList>
            <consortium name="DOE Joint Genome Institute"/>
            <person name="Mondo S.J."/>
            <person name="Dannebaum R.O."/>
            <person name="Kuo R.C."/>
            <person name="Labutti K."/>
            <person name="Haridas S."/>
            <person name="Kuo A."/>
            <person name="Salamov A."/>
            <person name="Ahrendt S.R."/>
            <person name="Lipzen A."/>
            <person name="Sullivan W."/>
            <person name="Andreopoulos W.B."/>
            <person name="Clum A."/>
            <person name="Lindquist E."/>
            <person name="Daum C."/>
            <person name="Ramamoorthy G.K."/>
            <person name="Gryganskyi A."/>
            <person name="Culley D."/>
            <person name="Magnuson J.K."/>
            <person name="James T.Y."/>
            <person name="O'Malley M.A."/>
            <person name="Stajich J.E."/>
            <person name="Spatafora J.W."/>
            <person name="Visel A."/>
            <person name="Grigoriev I.V."/>
        </authorList>
    </citation>
    <scope>NUCLEOTIDE SEQUENCE [LARGE SCALE GENOMIC DNA]</scope>
    <source>
        <strain evidence="2 3">68-887.2</strain>
    </source>
</reference>
<dbReference type="AlphaFoldDB" id="A0A1Y2AZU0"/>
<evidence type="ECO:0000259" key="1">
    <source>
        <dbReference type="Pfam" id="PF13460"/>
    </source>
</evidence>
<proteinExistence type="predicted"/>
<gene>
    <name evidence="2" type="ORF">BCR39DRAFT_565604</name>
</gene>
<dbReference type="CDD" id="cd05243">
    <property type="entry name" value="SDR_a5"/>
    <property type="match status" value="1"/>
</dbReference>
<dbReference type="PANTHER" id="PTHR15020">
    <property type="entry name" value="FLAVIN REDUCTASE-RELATED"/>
    <property type="match status" value="1"/>
</dbReference>